<dbReference type="GO" id="GO:0005886">
    <property type="term" value="C:plasma membrane"/>
    <property type="evidence" value="ECO:0007669"/>
    <property type="project" value="UniProtKB-SubCell"/>
</dbReference>
<organism evidence="9 10">
    <name type="scientific">Tessaracoccus antarcticus</name>
    <dbReference type="NCBI Taxonomy" id="2479848"/>
    <lineage>
        <taxon>Bacteria</taxon>
        <taxon>Bacillati</taxon>
        <taxon>Actinomycetota</taxon>
        <taxon>Actinomycetes</taxon>
        <taxon>Propionibacteriales</taxon>
        <taxon>Propionibacteriaceae</taxon>
        <taxon>Tessaracoccus</taxon>
    </lineage>
</organism>
<evidence type="ECO:0008006" key="11">
    <source>
        <dbReference type="Google" id="ProtNLM"/>
    </source>
</evidence>
<keyword evidence="10" id="KW-1185">Reference proteome</keyword>
<dbReference type="GO" id="GO:0016780">
    <property type="term" value="F:phosphotransferase activity, for other substituted phosphate groups"/>
    <property type="evidence" value="ECO:0007669"/>
    <property type="project" value="InterPro"/>
</dbReference>
<dbReference type="PANTHER" id="PTHR22926:SF3">
    <property type="entry name" value="UNDECAPRENYL-PHOSPHATE ALPHA-N-ACETYLGLUCOSAMINYL 1-PHOSPHATE TRANSFERASE"/>
    <property type="match status" value="1"/>
</dbReference>
<evidence type="ECO:0000313" key="10">
    <source>
        <dbReference type="Proteomes" id="UP000275256"/>
    </source>
</evidence>
<comment type="caution">
    <text evidence="9">The sequence shown here is derived from an EMBL/GenBank/DDBJ whole genome shotgun (WGS) entry which is preliminary data.</text>
</comment>
<evidence type="ECO:0000256" key="1">
    <source>
        <dbReference type="ARBA" id="ARBA00004651"/>
    </source>
</evidence>
<dbReference type="GO" id="GO:0071555">
    <property type="term" value="P:cell wall organization"/>
    <property type="evidence" value="ECO:0007669"/>
    <property type="project" value="TreeGrafter"/>
</dbReference>
<dbReference type="GO" id="GO:0046872">
    <property type="term" value="F:metal ion binding"/>
    <property type="evidence" value="ECO:0007669"/>
    <property type="project" value="UniProtKB-KW"/>
</dbReference>
<dbReference type="Proteomes" id="UP000275256">
    <property type="component" value="Unassembled WGS sequence"/>
</dbReference>
<evidence type="ECO:0000256" key="7">
    <source>
        <dbReference type="PIRSR" id="PIRSR600715-1"/>
    </source>
</evidence>
<dbReference type="PANTHER" id="PTHR22926">
    <property type="entry name" value="PHOSPHO-N-ACETYLMURAMOYL-PENTAPEPTIDE-TRANSFERASE"/>
    <property type="match status" value="1"/>
</dbReference>
<keyword evidence="4 8" id="KW-0812">Transmembrane</keyword>
<evidence type="ECO:0000256" key="3">
    <source>
        <dbReference type="ARBA" id="ARBA00022679"/>
    </source>
</evidence>
<keyword evidence="5 8" id="KW-1133">Transmembrane helix</keyword>
<feature type="transmembrane region" description="Helical" evidence="8">
    <location>
        <begin position="107"/>
        <end position="127"/>
    </location>
</feature>
<evidence type="ECO:0000256" key="8">
    <source>
        <dbReference type="SAM" id="Phobius"/>
    </source>
</evidence>
<feature type="transmembrane region" description="Helical" evidence="8">
    <location>
        <begin position="139"/>
        <end position="160"/>
    </location>
</feature>
<name>A0A3M0GC03_9ACTN</name>
<feature type="transmembrane region" description="Helical" evidence="8">
    <location>
        <begin position="166"/>
        <end position="185"/>
    </location>
</feature>
<feature type="transmembrane region" description="Helical" evidence="8">
    <location>
        <begin position="206"/>
        <end position="232"/>
    </location>
</feature>
<dbReference type="AlphaFoldDB" id="A0A3M0GC03"/>
<dbReference type="Pfam" id="PF00953">
    <property type="entry name" value="Glycos_transf_4"/>
    <property type="match status" value="1"/>
</dbReference>
<protein>
    <recommendedName>
        <fullName evidence="11">Glycosyltransferase family 4 protein</fullName>
    </recommendedName>
</protein>
<reference evidence="9 10" key="1">
    <citation type="submission" date="2018-10" db="EMBL/GenBank/DDBJ databases">
        <title>Tessaracoccus antarcticuss sp. nov., isolated from sediment.</title>
        <authorList>
            <person name="Zhou L.Y."/>
            <person name="Du Z.J."/>
        </authorList>
    </citation>
    <scope>NUCLEOTIDE SEQUENCE [LARGE SCALE GENOMIC DNA]</scope>
    <source>
        <strain evidence="9 10">JDX10</strain>
    </source>
</reference>
<dbReference type="InterPro" id="IPR000715">
    <property type="entry name" value="Glycosyl_transferase_4"/>
</dbReference>
<keyword evidence="6 8" id="KW-0472">Membrane</keyword>
<feature type="transmembrane region" description="Helical" evidence="8">
    <location>
        <begin position="238"/>
        <end position="257"/>
    </location>
</feature>
<feature type="binding site" evidence="7">
    <location>
        <position position="138"/>
    </location>
    <ligand>
        <name>Mg(2+)</name>
        <dbReference type="ChEBI" id="CHEBI:18420"/>
    </ligand>
</feature>
<accession>A0A3M0GC03</accession>
<feature type="binding site" evidence="7">
    <location>
        <position position="78"/>
    </location>
    <ligand>
        <name>Mg(2+)</name>
        <dbReference type="ChEBI" id="CHEBI:18420"/>
    </ligand>
</feature>
<feature type="transmembrane region" description="Helical" evidence="8">
    <location>
        <begin position="38"/>
        <end position="54"/>
    </location>
</feature>
<evidence type="ECO:0000313" key="9">
    <source>
        <dbReference type="EMBL" id="RMB61888.1"/>
    </source>
</evidence>
<keyword evidence="7" id="KW-0460">Magnesium</keyword>
<evidence type="ECO:0000256" key="4">
    <source>
        <dbReference type="ARBA" id="ARBA00022692"/>
    </source>
</evidence>
<keyword evidence="3" id="KW-0808">Transferase</keyword>
<comment type="cofactor">
    <cofactor evidence="7">
        <name>Mg(2+)</name>
        <dbReference type="ChEBI" id="CHEBI:18420"/>
    </cofactor>
</comment>
<feature type="transmembrane region" description="Helical" evidence="8">
    <location>
        <begin position="6"/>
        <end position="26"/>
    </location>
</feature>
<evidence type="ECO:0000256" key="5">
    <source>
        <dbReference type="ARBA" id="ARBA00022989"/>
    </source>
</evidence>
<keyword evidence="2" id="KW-1003">Cell membrane</keyword>
<comment type="subcellular location">
    <subcellularLocation>
        <location evidence="1">Cell membrane</location>
        <topology evidence="1">Multi-pass membrane protein</topology>
    </subcellularLocation>
</comment>
<dbReference type="EMBL" id="REFW01000001">
    <property type="protein sequence ID" value="RMB61888.1"/>
    <property type="molecule type" value="Genomic_DNA"/>
</dbReference>
<sequence length="273" mass="28096">MGERDGVAFVLLIVTASCLVGVVGLVEDVRGLRVSVRLALQLLLGVGVGLVLVPTAGSHWIIVPLSALGFAAYVNFANFMDGINGISSLHGLTAGLAFSAMGGILGYSWLMLAGLLVAVAFFVFLPWNIRPPGMFLGDVGSYLLGGSLSAIAIVAIAVGVHPVAAFSPLCIYLADTLATLVRRALKGESLHHAHRTHFYQRLSGAGLSHLAVAAVVSFLTALTGGIGLLLVGGALSPYASSALLIAVIAVYLFLPGLRQGSGQRTGRVNVSAK</sequence>
<dbReference type="GO" id="GO:0044038">
    <property type="term" value="P:cell wall macromolecule biosynthetic process"/>
    <property type="evidence" value="ECO:0007669"/>
    <property type="project" value="TreeGrafter"/>
</dbReference>
<proteinExistence type="predicted"/>
<gene>
    <name evidence="9" type="ORF">EAX62_04620</name>
</gene>
<evidence type="ECO:0000256" key="6">
    <source>
        <dbReference type="ARBA" id="ARBA00023136"/>
    </source>
</evidence>
<keyword evidence="7" id="KW-0479">Metal-binding</keyword>
<evidence type="ECO:0000256" key="2">
    <source>
        <dbReference type="ARBA" id="ARBA00022475"/>
    </source>
</evidence>
<dbReference type="PROSITE" id="PS51257">
    <property type="entry name" value="PROKAR_LIPOPROTEIN"/>
    <property type="match status" value="1"/>
</dbReference>